<keyword evidence="3" id="KW-1185">Reference proteome</keyword>
<accession>A0A815W902</accession>
<protein>
    <submittedName>
        <fullName evidence="2">Uncharacterized protein</fullName>
    </submittedName>
</protein>
<gene>
    <name evidence="2" type="ORF">XAT740_LOCUS41958</name>
</gene>
<name>A0A815W902_ADIRI</name>
<feature type="transmembrane region" description="Helical" evidence="1">
    <location>
        <begin position="131"/>
        <end position="158"/>
    </location>
</feature>
<dbReference type="Proteomes" id="UP000663828">
    <property type="component" value="Unassembled WGS sequence"/>
</dbReference>
<comment type="caution">
    <text evidence="2">The sequence shown here is derived from an EMBL/GenBank/DDBJ whole genome shotgun (WGS) entry which is preliminary data.</text>
</comment>
<organism evidence="2 3">
    <name type="scientific">Adineta ricciae</name>
    <name type="common">Rotifer</name>
    <dbReference type="NCBI Taxonomy" id="249248"/>
    <lineage>
        <taxon>Eukaryota</taxon>
        <taxon>Metazoa</taxon>
        <taxon>Spiralia</taxon>
        <taxon>Gnathifera</taxon>
        <taxon>Rotifera</taxon>
        <taxon>Eurotatoria</taxon>
        <taxon>Bdelloidea</taxon>
        <taxon>Adinetida</taxon>
        <taxon>Adinetidae</taxon>
        <taxon>Adineta</taxon>
    </lineage>
</organism>
<proteinExistence type="predicted"/>
<sequence>MTISIGGSDISSEPISLIRVPEEIKRTQQILIFLISIVLSIHVIIFIVVIYSLSINYRTNTFEPIINLCWILFFAIGLFVTQRYYVMGLFIVRMKDIIVQLRFNSFGCSSSRVAIVIITSQSSKQNNGIPFTIIPIVACLTSVILDAIVVIFSFKLWYLIIKNQRPTNPHHV</sequence>
<keyword evidence="1" id="KW-1133">Transmembrane helix</keyword>
<evidence type="ECO:0000313" key="3">
    <source>
        <dbReference type="Proteomes" id="UP000663828"/>
    </source>
</evidence>
<keyword evidence="1" id="KW-0812">Transmembrane</keyword>
<keyword evidence="1" id="KW-0472">Membrane</keyword>
<feature type="transmembrane region" description="Helical" evidence="1">
    <location>
        <begin position="65"/>
        <end position="85"/>
    </location>
</feature>
<dbReference type="EMBL" id="CAJNOR010004967">
    <property type="protein sequence ID" value="CAF1537874.1"/>
    <property type="molecule type" value="Genomic_DNA"/>
</dbReference>
<evidence type="ECO:0000256" key="1">
    <source>
        <dbReference type="SAM" id="Phobius"/>
    </source>
</evidence>
<evidence type="ECO:0000313" key="2">
    <source>
        <dbReference type="EMBL" id="CAF1537874.1"/>
    </source>
</evidence>
<dbReference type="AlphaFoldDB" id="A0A815W902"/>
<reference evidence="2" key="1">
    <citation type="submission" date="2021-02" db="EMBL/GenBank/DDBJ databases">
        <authorList>
            <person name="Nowell W R."/>
        </authorList>
    </citation>
    <scope>NUCLEOTIDE SEQUENCE</scope>
</reference>
<feature type="transmembrane region" description="Helical" evidence="1">
    <location>
        <begin position="30"/>
        <end position="53"/>
    </location>
</feature>